<evidence type="ECO:0000256" key="8">
    <source>
        <dbReference type="ARBA" id="ARBA00022967"/>
    </source>
</evidence>
<keyword evidence="4" id="KW-0997">Cell inner membrane</keyword>
<dbReference type="InterPro" id="IPR011115">
    <property type="entry name" value="SecA_DEAD"/>
</dbReference>
<dbReference type="AlphaFoldDB" id="A0A557QK48"/>
<dbReference type="InterPro" id="IPR001650">
    <property type="entry name" value="Helicase_C-like"/>
</dbReference>
<dbReference type="SMART" id="SM00957">
    <property type="entry name" value="SecA_DEAD"/>
    <property type="match status" value="1"/>
</dbReference>
<dbReference type="Pfam" id="PF21090">
    <property type="entry name" value="P-loop_SecA"/>
    <property type="match status" value="1"/>
</dbReference>
<name>A0A557QK48_9RHOO</name>
<feature type="domain" description="Helicase C-terminal" evidence="13">
    <location>
        <begin position="462"/>
        <end position="620"/>
    </location>
</feature>
<dbReference type="InterPro" id="IPR027417">
    <property type="entry name" value="P-loop_NTPase"/>
</dbReference>
<protein>
    <submittedName>
        <fullName evidence="15">Prepilin peptidase</fullName>
    </submittedName>
</protein>
<evidence type="ECO:0000313" key="16">
    <source>
        <dbReference type="Proteomes" id="UP000319502"/>
    </source>
</evidence>
<keyword evidence="6" id="KW-0067">ATP-binding</keyword>
<feature type="domain" description="Helicase ATP-binding" evidence="12">
    <location>
        <begin position="117"/>
        <end position="306"/>
    </location>
</feature>
<evidence type="ECO:0000256" key="4">
    <source>
        <dbReference type="ARBA" id="ARBA00022519"/>
    </source>
</evidence>
<dbReference type="InterPro" id="IPR044722">
    <property type="entry name" value="SecA_SF2_C"/>
</dbReference>
<keyword evidence="16" id="KW-1185">Reference proteome</keyword>
<dbReference type="GO" id="GO:0031522">
    <property type="term" value="C:cell envelope Sec protein transport complex"/>
    <property type="evidence" value="ECO:0007669"/>
    <property type="project" value="TreeGrafter"/>
</dbReference>
<dbReference type="Gene3D" id="3.40.50.300">
    <property type="entry name" value="P-loop containing nucleotide triphosphate hydrolases"/>
    <property type="match status" value="2"/>
</dbReference>
<dbReference type="SMART" id="SM00958">
    <property type="entry name" value="SecA_PP_bind"/>
    <property type="match status" value="1"/>
</dbReference>
<proteinExistence type="predicted"/>
<feature type="compositionally biased region" description="Polar residues" evidence="11">
    <location>
        <begin position="21"/>
        <end position="30"/>
    </location>
</feature>
<dbReference type="GO" id="GO:0005829">
    <property type="term" value="C:cytosol"/>
    <property type="evidence" value="ECO:0007669"/>
    <property type="project" value="TreeGrafter"/>
</dbReference>
<dbReference type="EMBL" id="VMNK01000015">
    <property type="protein sequence ID" value="TVO53276.1"/>
    <property type="molecule type" value="Genomic_DNA"/>
</dbReference>
<feature type="domain" description="SecA family profile" evidence="14">
    <location>
        <begin position="1"/>
        <end position="613"/>
    </location>
</feature>
<dbReference type="GO" id="GO:0005886">
    <property type="term" value="C:plasma membrane"/>
    <property type="evidence" value="ECO:0007669"/>
    <property type="project" value="TreeGrafter"/>
</dbReference>
<dbReference type="InterPro" id="IPR011130">
    <property type="entry name" value="SecA_preprotein_X-link_dom"/>
</dbReference>
<dbReference type="Gene3D" id="3.90.1440.10">
    <property type="entry name" value="SecA, preprotein cross-linking domain"/>
    <property type="match status" value="1"/>
</dbReference>
<accession>A0A557QK48</accession>
<evidence type="ECO:0000259" key="14">
    <source>
        <dbReference type="PROSITE" id="PS51196"/>
    </source>
</evidence>
<dbReference type="InterPro" id="IPR036670">
    <property type="entry name" value="SecA_X-link_sf"/>
</dbReference>
<dbReference type="SUPFAM" id="SSF81767">
    <property type="entry name" value="Pre-protein crosslinking domain of SecA"/>
    <property type="match status" value="1"/>
</dbReference>
<dbReference type="GO" id="GO:0043952">
    <property type="term" value="P:protein transport by the Sec complex"/>
    <property type="evidence" value="ECO:0007669"/>
    <property type="project" value="TreeGrafter"/>
</dbReference>
<dbReference type="InterPro" id="IPR000185">
    <property type="entry name" value="SecA"/>
</dbReference>
<dbReference type="GO" id="GO:0006886">
    <property type="term" value="P:intracellular protein transport"/>
    <property type="evidence" value="ECO:0007669"/>
    <property type="project" value="InterPro"/>
</dbReference>
<dbReference type="Pfam" id="PF07517">
    <property type="entry name" value="SecA_DEAD"/>
    <property type="match status" value="1"/>
</dbReference>
<gene>
    <name evidence="15" type="ORF">FHP91_15925</name>
</gene>
<comment type="caution">
    <text evidence="15">The sequence shown here is derived from an EMBL/GenBank/DDBJ whole genome shotgun (WGS) entry which is preliminary data.</text>
</comment>
<evidence type="ECO:0000256" key="10">
    <source>
        <dbReference type="ARBA" id="ARBA00023136"/>
    </source>
</evidence>
<dbReference type="PROSITE" id="PS51194">
    <property type="entry name" value="HELICASE_CTER"/>
    <property type="match status" value="1"/>
</dbReference>
<keyword evidence="3" id="KW-0963">Cytoplasm</keyword>
<evidence type="ECO:0000256" key="6">
    <source>
        <dbReference type="ARBA" id="ARBA00022840"/>
    </source>
</evidence>
<dbReference type="GO" id="GO:0017038">
    <property type="term" value="P:protein import"/>
    <property type="evidence" value="ECO:0007669"/>
    <property type="project" value="InterPro"/>
</dbReference>
<evidence type="ECO:0000256" key="7">
    <source>
        <dbReference type="ARBA" id="ARBA00022927"/>
    </source>
</evidence>
<keyword evidence="1" id="KW-0813">Transport</keyword>
<dbReference type="PROSITE" id="PS51196">
    <property type="entry name" value="SECA_MOTOR_DEAD"/>
    <property type="match status" value="1"/>
</dbReference>
<keyword evidence="5" id="KW-0547">Nucleotide-binding</keyword>
<keyword evidence="8" id="KW-1278">Translocase</keyword>
<dbReference type="Pfam" id="PF01043">
    <property type="entry name" value="SecA_PP_bind"/>
    <property type="match status" value="1"/>
</dbReference>
<dbReference type="Proteomes" id="UP000319502">
    <property type="component" value="Unassembled WGS sequence"/>
</dbReference>
<evidence type="ECO:0000313" key="15">
    <source>
        <dbReference type="EMBL" id="TVO53276.1"/>
    </source>
</evidence>
<evidence type="ECO:0000256" key="3">
    <source>
        <dbReference type="ARBA" id="ARBA00022490"/>
    </source>
</evidence>
<reference evidence="15 16" key="1">
    <citation type="submission" date="2019-07" db="EMBL/GenBank/DDBJ databases">
        <title>The pathways for chlorine oxyanion respiration interact through the shared metabolite chlorate.</title>
        <authorList>
            <person name="Barnum T.P."/>
            <person name="Cheng Y."/>
            <person name="Hill K.A."/>
            <person name="Lucas L.N."/>
            <person name="Carlson H.K."/>
            <person name="Coates J.D."/>
        </authorList>
    </citation>
    <scope>NUCLEOTIDE SEQUENCE [LARGE SCALE GENOMIC DNA]</scope>
    <source>
        <strain evidence="15 16">SFB-3</strain>
    </source>
</reference>
<sequence length="653" mass="70999">MTSLRLPRLAASQARHRLPRPTSQGAQDTAPSLARTLWRRLRHAGTRIRTHRQRAAVAAIRTEMAAQQRQSWVDVTTLRQSLNNTRGDHTIHRRSLAAAALAAEASLGLHAHDTQLAAAHALLSGCFVEMATGEGKTLVVALAAAAGALAGLPVHVITANDYLVARDAAEMAPLFASLGLRVATVCAGDAPALRHGAYRADITYLTARELVFDALRDAVLAPTERDALINQTRQFTDPTRSAQRLQRGQHMALIDEADSVLIDEARIPLILSRPQATPLNVAALHATLACATSLHADRDFRLDTESRRATLTDAGRAAAESLGGHPRARDARLCQALAALHLYRRDRDYVVKDDRVQIIDTQTGRIADGRAWSQELHRFIELKEGCPLGQETTTAAQMTYQRFFPRYCHLAGISGTLAETAAELATVYDRPIIRLPTHRPLARRILAPRVFTTQHAMWQATAARAAALASQGRAVLIGTDSVRDSRQLAAMLTAAGIAHTVLDALQDADEAAIVAQAGQPGRITVATRMAGRGTDIRLADAVRAGGGLHVICCQHNPNRRIDRQLIGRCARQGDPGSAEHFRALDTDAPDIGVSPAVRRALARVLPILSERTIIALFRLGQHLTAVRERHMRTALLRDDHARQQRHAYRGTGL</sequence>
<dbReference type="PANTHER" id="PTHR30612:SF0">
    <property type="entry name" value="CHLOROPLAST PROTEIN-TRANSPORTING ATPASE"/>
    <property type="match status" value="1"/>
</dbReference>
<keyword evidence="2" id="KW-1003">Cell membrane</keyword>
<dbReference type="InterPro" id="IPR014018">
    <property type="entry name" value="SecA_motor_DEAD"/>
</dbReference>
<dbReference type="PROSITE" id="PS51192">
    <property type="entry name" value="HELICASE_ATP_BIND_1"/>
    <property type="match status" value="1"/>
</dbReference>
<dbReference type="GO" id="GO:0005524">
    <property type="term" value="F:ATP binding"/>
    <property type="evidence" value="ECO:0007669"/>
    <property type="project" value="UniProtKB-KW"/>
</dbReference>
<organism evidence="15 16">
    <name type="scientific">Denitromonas halophila</name>
    <dbReference type="NCBI Taxonomy" id="1629404"/>
    <lineage>
        <taxon>Bacteria</taxon>
        <taxon>Pseudomonadati</taxon>
        <taxon>Pseudomonadota</taxon>
        <taxon>Betaproteobacteria</taxon>
        <taxon>Rhodocyclales</taxon>
        <taxon>Zoogloeaceae</taxon>
        <taxon>Denitromonas</taxon>
    </lineage>
</organism>
<dbReference type="RefSeq" id="WP_144310517.1">
    <property type="nucleotide sequence ID" value="NZ_VMNK01000015.1"/>
</dbReference>
<dbReference type="SUPFAM" id="SSF52540">
    <property type="entry name" value="P-loop containing nucleoside triphosphate hydrolases"/>
    <property type="match status" value="2"/>
</dbReference>
<dbReference type="InterPro" id="IPR014001">
    <property type="entry name" value="Helicase_ATP-bd"/>
</dbReference>
<keyword evidence="10" id="KW-0472">Membrane</keyword>
<keyword evidence="9" id="KW-0811">Translocation</keyword>
<feature type="region of interest" description="Disordered" evidence="11">
    <location>
        <begin position="1"/>
        <end position="31"/>
    </location>
</feature>
<dbReference type="GO" id="GO:0006605">
    <property type="term" value="P:protein targeting"/>
    <property type="evidence" value="ECO:0007669"/>
    <property type="project" value="InterPro"/>
</dbReference>
<evidence type="ECO:0000256" key="9">
    <source>
        <dbReference type="ARBA" id="ARBA00023010"/>
    </source>
</evidence>
<evidence type="ECO:0000256" key="1">
    <source>
        <dbReference type="ARBA" id="ARBA00022448"/>
    </source>
</evidence>
<evidence type="ECO:0000256" key="11">
    <source>
        <dbReference type="SAM" id="MobiDB-lite"/>
    </source>
</evidence>
<dbReference type="PANTHER" id="PTHR30612">
    <property type="entry name" value="SECA INNER MEMBRANE COMPONENT OF SEC PROTEIN SECRETION SYSTEM"/>
    <property type="match status" value="1"/>
</dbReference>
<dbReference type="PRINTS" id="PR00906">
    <property type="entry name" value="SECA"/>
</dbReference>
<evidence type="ECO:0000256" key="2">
    <source>
        <dbReference type="ARBA" id="ARBA00022475"/>
    </source>
</evidence>
<dbReference type="OrthoDB" id="9805579at2"/>
<evidence type="ECO:0000259" key="13">
    <source>
        <dbReference type="PROSITE" id="PS51194"/>
    </source>
</evidence>
<evidence type="ECO:0000256" key="5">
    <source>
        <dbReference type="ARBA" id="ARBA00022741"/>
    </source>
</evidence>
<evidence type="ECO:0000259" key="12">
    <source>
        <dbReference type="PROSITE" id="PS51192"/>
    </source>
</evidence>
<keyword evidence="7" id="KW-0653">Protein transport</keyword>